<proteinExistence type="predicted"/>
<accession>A0A2T0MII5</accession>
<dbReference type="Proteomes" id="UP000237640">
    <property type="component" value="Unassembled WGS sequence"/>
</dbReference>
<evidence type="ECO:0008006" key="3">
    <source>
        <dbReference type="Google" id="ProtNLM"/>
    </source>
</evidence>
<dbReference type="SUPFAM" id="SSF82171">
    <property type="entry name" value="DPP6 N-terminal domain-like"/>
    <property type="match status" value="1"/>
</dbReference>
<gene>
    <name evidence="1" type="ORF">CLV81_1401</name>
</gene>
<keyword evidence="2" id="KW-1185">Reference proteome</keyword>
<comment type="caution">
    <text evidence="1">The sequence shown here is derived from an EMBL/GenBank/DDBJ whole genome shotgun (WGS) entry which is preliminary data.</text>
</comment>
<protein>
    <recommendedName>
        <fullName evidence="3">WD40 repeat protein</fullName>
    </recommendedName>
</protein>
<name>A0A2T0MII5_9FLAO</name>
<sequence>MAKTLAVIKKHRTLKKNGLKISLLILVIFLSNCKTDKSNTKKNDSSNEENLYLGLKPPGLTPKLFAPGIVSTEAHLESAVMFSPDMKELTFTRQGGEYKKTELFAMQYQNNHWSKPTILPVDDINAYRERFKPSLLEIKSQEPFKDIPIIGFTVSSSGTIYFYVLDFNDGSGHMSYSRFVNGKYETPQKMNESINSSGKYIAHPFVSPDESYILWDAEKEGEATPDIFISFRQPDGSWGPAIDLGNQINTPAYEQHVNVTPDGKYLFFWRGDRKVKEDGSSYFIGSPYWVDAKIIETLRPQ</sequence>
<dbReference type="AlphaFoldDB" id="A0A2T0MII5"/>
<evidence type="ECO:0000313" key="1">
    <source>
        <dbReference type="EMBL" id="PRX57397.1"/>
    </source>
</evidence>
<dbReference type="EMBL" id="PVYX01000001">
    <property type="protein sequence ID" value="PRX57397.1"/>
    <property type="molecule type" value="Genomic_DNA"/>
</dbReference>
<organism evidence="1 2">
    <name type="scientific">Flagellimonas meridianipacifica</name>
    <dbReference type="NCBI Taxonomy" id="1080225"/>
    <lineage>
        <taxon>Bacteria</taxon>
        <taxon>Pseudomonadati</taxon>
        <taxon>Bacteroidota</taxon>
        <taxon>Flavobacteriia</taxon>
        <taxon>Flavobacteriales</taxon>
        <taxon>Flavobacteriaceae</taxon>
        <taxon>Flagellimonas</taxon>
    </lineage>
</organism>
<reference evidence="1 2" key="1">
    <citation type="submission" date="2018-03" db="EMBL/GenBank/DDBJ databases">
        <title>Genomic Encyclopedia of Archaeal and Bacterial Type Strains, Phase II (KMG-II): from individual species to whole genera.</title>
        <authorList>
            <person name="Goeker M."/>
        </authorList>
    </citation>
    <scope>NUCLEOTIDE SEQUENCE [LARGE SCALE GENOMIC DNA]</scope>
    <source>
        <strain evidence="1 2">DSM 25027</strain>
    </source>
</reference>
<evidence type="ECO:0000313" key="2">
    <source>
        <dbReference type="Proteomes" id="UP000237640"/>
    </source>
</evidence>